<dbReference type="EMBL" id="JBEYBF010000055">
    <property type="protein sequence ID" value="MEU1957138.1"/>
    <property type="molecule type" value="Genomic_DNA"/>
</dbReference>
<dbReference type="InterPro" id="IPR036291">
    <property type="entry name" value="NAD(P)-bd_dom_sf"/>
</dbReference>
<dbReference type="InterPro" id="IPR032710">
    <property type="entry name" value="NTF2-like_dom_sf"/>
</dbReference>
<dbReference type="PANTHER" id="PTHR44147">
    <property type="entry name" value="DEHYDROGENASE/REDUCTASE SDR FAMILY MEMBER 1"/>
    <property type="match status" value="1"/>
</dbReference>
<dbReference type="Pfam" id="PF13577">
    <property type="entry name" value="SnoaL_4"/>
    <property type="match status" value="1"/>
</dbReference>
<comment type="caution">
    <text evidence="3">The sequence shown here is derived from an EMBL/GenBank/DDBJ whole genome shotgun (WGS) entry which is preliminary data.</text>
</comment>
<organism evidence="3 4">
    <name type="scientific">Nocardia rhamnosiphila</name>
    <dbReference type="NCBI Taxonomy" id="426716"/>
    <lineage>
        <taxon>Bacteria</taxon>
        <taxon>Bacillati</taxon>
        <taxon>Actinomycetota</taxon>
        <taxon>Actinomycetes</taxon>
        <taxon>Mycobacteriales</taxon>
        <taxon>Nocardiaceae</taxon>
        <taxon>Nocardia</taxon>
    </lineage>
</organism>
<sequence>MSATDSRVAVVTGASRGAGKGIALALAETGMTVYVTGRTREEGCSADGLPGTIYRTAEDLAARGGKGIPVVCDHGDEAQVRALFERIGHEHGRLDILVNNATALSASPETPGQPFWQRSLAEELKPLDVGLRSHFVAAYFAAPLLVDSGGLVVHTSSPGARTYLPGVHGPGYGAGKAGSDKLAHDMAQEFRAHGVAVVSIWMGVLDTEQLRRGGLGADRLVGTLFPGVESPEVTGRVIAALAGDPAVMTRTGRTYWGSELASEYGVTDIDGSVPPSYREWLGAPSEFPAVAPTYAAFLEQRDARTRGGQAKVIARNSARQSGEPENTGADRIPIDDHDRIEAIKRLKYRYWRACDAKDPAGIRACFVEAGADIDFGPLGRFDADGLTQVFRDIALSTHDGGHRILDMHHGMMPDIALLTASEAVGSWTLRFTQLDLRARTQTLAAIEYDDRYVLENGEWRMSTCHSRTLWSITQPLPAEAAITDNIG</sequence>
<reference evidence="3 4" key="1">
    <citation type="submission" date="2024-06" db="EMBL/GenBank/DDBJ databases">
        <title>The Natural Products Discovery Center: Release of the First 8490 Sequenced Strains for Exploring Actinobacteria Biosynthetic Diversity.</title>
        <authorList>
            <person name="Kalkreuter E."/>
            <person name="Kautsar S.A."/>
            <person name="Yang D."/>
            <person name="Bader C.D."/>
            <person name="Teijaro C.N."/>
            <person name="Fluegel L."/>
            <person name="Davis C.M."/>
            <person name="Simpson J.R."/>
            <person name="Lauterbach L."/>
            <person name="Steele A.D."/>
            <person name="Gui C."/>
            <person name="Meng S."/>
            <person name="Li G."/>
            <person name="Viehrig K."/>
            <person name="Ye F."/>
            <person name="Su P."/>
            <person name="Kiefer A.F."/>
            <person name="Nichols A."/>
            <person name="Cepeda A.J."/>
            <person name="Yan W."/>
            <person name="Fan B."/>
            <person name="Jiang Y."/>
            <person name="Adhikari A."/>
            <person name="Zheng C.-J."/>
            <person name="Schuster L."/>
            <person name="Cowan T.M."/>
            <person name="Smanski M.J."/>
            <person name="Chevrette M.G."/>
            <person name="De Carvalho L.P.S."/>
            <person name="Shen B."/>
        </authorList>
    </citation>
    <scope>NUCLEOTIDE SEQUENCE [LARGE SCALE GENOMIC DNA]</scope>
    <source>
        <strain evidence="3 4">NPDC019708</strain>
    </source>
</reference>
<dbReference type="SUPFAM" id="SSF54427">
    <property type="entry name" value="NTF2-like"/>
    <property type="match status" value="1"/>
</dbReference>
<dbReference type="RefSeq" id="WP_356959217.1">
    <property type="nucleotide sequence ID" value="NZ_JBEYBD010000025.1"/>
</dbReference>
<dbReference type="PANTHER" id="PTHR44147:SF2">
    <property type="entry name" value="DEHYDROGENASE_REDUCTASE SDR FAMILY MEMBER 1"/>
    <property type="match status" value="1"/>
</dbReference>
<evidence type="ECO:0000259" key="2">
    <source>
        <dbReference type="Pfam" id="PF13577"/>
    </source>
</evidence>
<dbReference type="PRINTS" id="PR00081">
    <property type="entry name" value="GDHRDH"/>
</dbReference>
<proteinExistence type="predicted"/>
<dbReference type="Gene3D" id="3.40.50.720">
    <property type="entry name" value="NAD(P)-binding Rossmann-like Domain"/>
    <property type="match status" value="1"/>
</dbReference>
<evidence type="ECO:0000313" key="3">
    <source>
        <dbReference type="EMBL" id="MEU1957138.1"/>
    </source>
</evidence>
<protein>
    <submittedName>
        <fullName evidence="3">SDR family NAD(P)-dependent oxidoreductase</fullName>
    </submittedName>
</protein>
<dbReference type="Proteomes" id="UP001550628">
    <property type="component" value="Unassembled WGS sequence"/>
</dbReference>
<name>A0ABV2X1Y4_9NOCA</name>
<feature type="region of interest" description="Disordered" evidence="1">
    <location>
        <begin position="313"/>
        <end position="332"/>
    </location>
</feature>
<feature type="domain" description="SnoaL-like" evidence="2">
    <location>
        <begin position="340"/>
        <end position="464"/>
    </location>
</feature>
<dbReference type="Pfam" id="PF00106">
    <property type="entry name" value="adh_short"/>
    <property type="match status" value="1"/>
</dbReference>
<evidence type="ECO:0000313" key="4">
    <source>
        <dbReference type="Proteomes" id="UP001550628"/>
    </source>
</evidence>
<evidence type="ECO:0000256" key="1">
    <source>
        <dbReference type="SAM" id="MobiDB-lite"/>
    </source>
</evidence>
<dbReference type="Gene3D" id="3.10.450.50">
    <property type="match status" value="1"/>
</dbReference>
<keyword evidence="4" id="KW-1185">Reference proteome</keyword>
<dbReference type="InterPro" id="IPR037401">
    <property type="entry name" value="SnoaL-like"/>
</dbReference>
<dbReference type="SUPFAM" id="SSF51735">
    <property type="entry name" value="NAD(P)-binding Rossmann-fold domains"/>
    <property type="match status" value="1"/>
</dbReference>
<accession>A0ABV2X1Y4</accession>
<gene>
    <name evidence="3" type="ORF">ABZ510_35455</name>
</gene>
<dbReference type="InterPro" id="IPR002347">
    <property type="entry name" value="SDR_fam"/>
</dbReference>